<evidence type="ECO:0000256" key="1">
    <source>
        <dbReference type="SAM" id="MobiDB-lite"/>
    </source>
</evidence>
<dbReference type="Gene3D" id="2.40.70.10">
    <property type="entry name" value="Acid Proteases"/>
    <property type="match status" value="1"/>
</dbReference>
<dbReference type="InterPro" id="IPR043502">
    <property type="entry name" value="DNA/RNA_pol_sf"/>
</dbReference>
<comment type="caution">
    <text evidence="2">The sequence shown here is derived from an EMBL/GenBank/DDBJ whole genome shotgun (WGS) entry which is preliminary data.</text>
</comment>
<dbReference type="PANTHER" id="PTHR33067">
    <property type="entry name" value="RNA-DIRECTED DNA POLYMERASE-RELATED"/>
    <property type="match status" value="1"/>
</dbReference>
<gene>
    <name evidence="2" type="ORF">CR513_32743</name>
</gene>
<organism evidence="2 3">
    <name type="scientific">Mucuna pruriens</name>
    <name type="common">Velvet bean</name>
    <name type="synonym">Dolichos pruriens</name>
    <dbReference type="NCBI Taxonomy" id="157652"/>
    <lineage>
        <taxon>Eukaryota</taxon>
        <taxon>Viridiplantae</taxon>
        <taxon>Streptophyta</taxon>
        <taxon>Embryophyta</taxon>
        <taxon>Tracheophyta</taxon>
        <taxon>Spermatophyta</taxon>
        <taxon>Magnoliopsida</taxon>
        <taxon>eudicotyledons</taxon>
        <taxon>Gunneridae</taxon>
        <taxon>Pentapetalae</taxon>
        <taxon>rosids</taxon>
        <taxon>fabids</taxon>
        <taxon>Fabales</taxon>
        <taxon>Fabaceae</taxon>
        <taxon>Papilionoideae</taxon>
        <taxon>50 kb inversion clade</taxon>
        <taxon>NPAAA clade</taxon>
        <taxon>indigoferoid/millettioid clade</taxon>
        <taxon>Phaseoleae</taxon>
        <taxon>Mucuna</taxon>
    </lineage>
</organism>
<evidence type="ECO:0008006" key="4">
    <source>
        <dbReference type="Google" id="ProtNLM"/>
    </source>
</evidence>
<protein>
    <recommendedName>
        <fullName evidence="4">Retrovirus-related Pol polyprotein</fullName>
    </recommendedName>
</protein>
<dbReference type="SUPFAM" id="SSF56672">
    <property type="entry name" value="DNA/RNA polymerases"/>
    <property type="match status" value="1"/>
</dbReference>
<dbReference type="InterPro" id="IPR021109">
    <property type="entry name" value="Peptidase_aspartic_dom_sf"/>
</dbReference>
<keyword evidence="3" id="KW-1185">Reference proteome</keyword>
<dbReference type="Gene3D" id="3.10.10.10">
    <property type="entry name" value="HIV Type 1 Reverse Transcriptase, subunit A, domain 1"/>
    <property type="match status" value="1"/>
</dbReference>
<proteinExistence type="predicted"/>
<sequence>MSSSIHKSLNFGDLEPTRMTIQLANGSIVQPLGVLEDVHVQINDLIFPADFYVLDMEDEASGREPTLILGRPFLMTARTKIDVHAGTLLMEFGDTLVQFNIFEAVKHPTEDHSLFGIDMIEELVEEYLQLDSCSEKVEDFTRIANSSSCSKADYDEVQELLDSEGDYGDVADLAFETELIELLNQVCNPKISKAEIMSAHLVPSQDQVGQTDPRSVPEKSPLPPPPMELKLLSSHLKYAYLDSEQQLLVIIANNLHQEQEDKLLGVLRQHKQAIGWKLSDLPGINPSICMHRILMEEDIKPIRQQQRRLNPTILDVVKKEVMKLLVTGIIYPILDSQWVVSKKSGITVTKNQQDELVPTRIQNNWRVCIDYRRLNQATRKDRFPLPFIYQVLEKLYGKSLARTIFHCLLLTKSWKSYMGNPTTIFWMDSEDICKYTLHLKINIKPLSHAPLAHLRTPTCHSAYAMLQAHSNIA</sequence>
<evidence type="ECO:0000313" key="3">
    <source>
        <dbReference type="Proteomes" id="UP000257109"/>
    </source>
</evidence>
<dbReference type="PANTHER" id="PTHR33067:SF9">
    <property type="entry name" value="RNA-DIRECTED DNA POLYMERASE"/>
    <property type="match status" value="1"/>
</dbReference>
<feature type="region of interest" description="Disordered" evidence="1">
    <location>
        <begin position="203"/>
        <end position="223"/>
    </location>
</feature>
<dbReference type="OrthoDB" id="10066870at2759"/>
<dbReference type="CDD" id="cd00303">
    <property type="entry name" value="retropepsin_like"/>
    <property type="match status" value="1"/>
</dbReference>
<dbReference type="AlphaFoldDB" id="A0A371G5Z0"/>
<dbReference type="EMBL" id="QJKJ01006649">
    <property type="protein sequence ID" value="RDX85972.1"/>
    <property type="molecule type" value="Genomic_DNA"/>
</dbReference>
<name>A0A371G5Z0_MUCPR</name>
<accession>A0A371G5Z0</accession>
<dbReference type="Proteomes" id="UP000257109">
    <property type="component" value="Unassembled WGS sequence"/>
</dbReference>
<reference evidence="2" key="1">
    <citation type="submission" date="2018-05" db="EMBL/GenBank/DDBJ databases">
        <title>Draft genome of Mucuna pruriens seed.</title>
        <authorList>
            <person name="Nnadi N.E."/>
            <person name="Vos R."/>
            <person name="Hasami M.H."/>
            <person name="Devisetty U.K."/>
            <person name="Aguiy J.C."/>
        </authorList>
    </citation>
    <scope>NUCLEOTIDE SEQUENCE [LARGE SCALE GENOMIC DNA]</scope>
    <source>
        <strain evidence="2">JCA_2017</strain>
    </source>
</reference>
<feature type="non-terminal residue" evidence="2">
    <location>
        <position position="1"/>
    </location>
</feature>
<evidence type="ECO:0000313" key="2">
    <source>
        <dbReference type="EMBL" id="RDX85972.1"/>
    </source>
</evidence>